<evidence type="ECO:0000256" key="6">
    <source>
        <dbReference type="ARBA" id="ARBA00025745"/>
    </source>
</evidence>
<evidence type="ECO:0000256" key="4">
    <source>
        <dbReference type="ARBA" id="ARBA00023186"/>
    </source>
</evidence>
<gene>
    <name evidence="11" type="primary">LOC109482041</name>
</gene>
<comment type="similarity">
    <text evidence="6 9">Belongs to the PSMG2 family.</text>
</comment>
<comment type="subcellular location">
    <subcellularLocation>
        <location evidence="1">Nucleus</location>
    </subcellularLocation>
</comment>
<evidence type="ECO:0000313" key="11">
    <source>
        <dbReference type="RefSeq" id="XP_019640253.1"/>
    </source>
</evidence>
<keyword evidence="10" id="KW-1185">Reference proteome</keyword>
<dbReference type="KEGG" id="bbel:109482041"/>
<evidence type="ECO:0000256" key="8">
    <source>
        <dbReference type="ARBA" id="ARBA00064809"/>
    </source>
</evidence>
<dbReference type="FunFam" id="3.40.50.10900:FF:000001">
    <property type="entry name" value="Proteasome assembly chaperone 2"/>
    <property type="match status" value="1"/>
</dbReference>
<evidence type="ECO:0000256" key="7">
    <source>
        <dbReference type="ARBA" id="ARBA00054951"/>
    </source>
</evidence>
<dbReference type="Proteomes" id="UP000515135">
    <property type="component" value="Unplaced"/>
</dbReference>
<evidence type="ECO:0000256" key="3">
    <source>
        <dbReference type="ARBA" id="ARBA00022553"/>
    </source>
</evidence>
<keyword evidence="3" id="KW-0597">Phosphoprotein</keyword>
<dbReference type="SUPFAM" id="SSF159659">
    <property type="entry name" value="Cgl1923-like"/>
    <property type="match status" value="1"/>
</dbReference>
<dbReference type="GO" id="GO:0005829">
    <property type="term" value="C:cytosol"/>
    <property type="evidence" value="ECO:0007669"/>
    <property type="project" value="TreeGrafter"/>
</dbReference>
<name>A0A6P4ZTR2_BRABE</name>
<evidence type="ECO:0000313" key="10">
    <source>
        <dbReference type="Proteomes" id="UP000515135"/>
    </source>
</evidence>
<dbReference type="InterPro" id="IPR038389">
    <property type="entry name" value="PSMG2_sf"/>
</dbReference>
<dbReference type="GO" id="GO:0043248">
    <property type="term" value="P:proteasome assembly"/>
    <property type="evidence" value="ECO:0007669"/>
    <property type="project" value="TreeGrafter"/>
</dbReference>
<dbReference type="InterPro" id="IPR016562">
    <property type="entry name" value="Proteasome_assmbl_chp_2_euk"/>
</dbReference>
<dbReference type="InterPro" id="IPR019151">
    <property type="entry name" value="Proteasome_assmbl_chaperone_2"/>
</dbReference>
<dbReference type="RefSeq" id="XP_019640253.1">
    <property type="nucleotide sequence ID" value="XM_019784694.1"/>
</dbReference>
<proteinExistence type="inferred from homology"/>
<accession>A0A6P4ZTR2</accession>
<dbReference type="PANTHER" id="PTHR12970:SF1">
    <property type="entry name" value="PROTEASOME ASSEMBLY CHAPERONE 2"/>
    <property type="match status" value="1"/>
</dbReference>
<evidence type="ECO:0000256" key="9">
    <source>
        <dbReference type="PIRNR" id="PIRNR010044"/>
    </source>
</evidence>
<evidence type="ECO:0000256" key="1">
    <source>
        <dbReference type="ARBA" id="ARBA00004123"/>
    </source>
</evidence>
<dbReference type="AlphaFoldDB" id="A0A6P4ZTR2"/>
<comment type="function">
    <text evidence="7">Chaperone protein which promotes assembly of the 20S proteasome as part of a heterodimer with PSMG1. The PSMG1-PSMG2 heterodimer binds to the PSMA5 and PSMA7 proteasome subunits, promotes assembly of the proteasome alpha subunits into the heteroheptameric alpha ring and prevents alpha ring dimerization.</text>
</comment>
<dbReference type="PIRSF" id="PIRSF010044">
    <property type="entry name" value="UCP010044"/>
    <property type="match status" value="1"/>
</dbReference>
<evidence type="ECO:0000256" key="2">
    <source>
        <dbReference type="ARBA" id="ARBA00019186"/>
    </source>
</evidence>
<comment type="subunit">
    <text evidence="8">Forms a heterodimer with PSMG1. The PSMG1-PSMG2 heterodimer interacts directly with the PSMA5 and PSMA7 proteasome alpha subunits.</text>
</comment>
<keyword evidence="5" id="KW-0539">Nucleus</keyword>
<evidence type="ECO:0000256" key="5">
    <source>
        <dbReference type="ARBA" id="ARBA00023242"/>
    </source>
</evidence>
<keyword evidence="4 9" id="KW-0143">Chaperone</keyword>
<dbReference type="GO" id="GO:0005634">
    <property type="term" value="C:nucleus"/>
    <property type="evidence" value="ECO:0007669"/>
    <property type="project" value="UniProtKB-SubCell"/>
</dbReference>
<reference evidence="11" key="1">
    <citation type="submission" date="2025-08" db="UniProtKB">
        <authorList>
            <consortium name="RefSeq"/>
        </authorList>
    </citation>
    <scope>IDENTIFICATION</scope>
    <source>
        <tissue evidence="11">Gonad</tissue>
    </source>
</reference>
<dbReference type="OrthoDB" id="10260712at2759"/>
<dbReference type="PANTHER" id="PTHR12970">
    <property type="entry name" value="PROTEASOME ASSEMBLY CHAPERONE 2"/>
    <property type="match status" value="1"/>
</dbReference>
<dbReference type="Pfam" id="PF09754">
    <property type="entry name" value="PAC2"/>
    <property type="match status" value="1"/>
</dbReference>
<organism evidence="10 11">
    <name type="scientific">Branchiostoma belcheri</name>
    <name type="common">Amphioxus</name>
    <dbReference type="NCBI Taxonomy" id="7741"/>
    <lineage>
        <taxon>Eukaryota</taxon>
        <taxon>Metazoa</taxon>
        <taxon>Chordata</taxon>
        <taxon>Cephalochordata</taxon>
        <taxon>Leptocardii</taxon>
        <taxon>Amphioxiformes</taxon>
        <taxon>Branchiostomatidae</taxon>
        <taxon>Branchiostoma</taxon>
    </lineage>
</organism>
<dbReference type="FunFam" id="3.40.50.10900:FF:000003">
    <property type="entry name" value="Proteasome assembly chaperone 2"/>
    <property type="match status" value="1"/>
</dbReference>
<sequence length="270" mass="30123">MFVSCEKEPNIPKGYTLLLPAVCVGNVGQLTVDLIIHTLDMERIGYLHTDCLLPMVGNNPFSTSQDDASQLATGTEVYRSGEKNIVAVQQRAPLVRGKQSEFRRRLLEWAKQCGFSRVVLLTSSHAYERIDTQMTGTQLRYLLSPELEKSVGEAVGELKWTQLERRRLYPGVEHREGEEQTGVFIPGGGIARKFYQECCEADFPLAVLLTFCAEGDNIPDAFSLANYLNQWLQLVPGRKSGGKGGTPQAEWKIPSSWTLLFGSTHPPDLY</sequence>
<dbReference type="GeneID" id="109482041"/>
<protein>
    <recommendedName>
        <fullName evidence="2 9">Proteasome assembly chaperone 2</fullName>
    </recommendedName>
</protein>
<dbReference type="Gene3D" id="3.40.50.10900">
    <property type="entry name" value="PAC-like subunit"/>
    <property type="match status" value="2"/>
</dbReference>